<keyword evidence="3" id="KW-1185">Reference proteome</keyword>
<comment type="caution">
    <text evidence="2">The sequence shown here is derived from an EMBL/GenBank/DDBJ whole genome shotgun (WGS) entry which is preliminary data.</text>
</comment>
<feature type="compositionally biased region" description="Basic and acidic residues" evidence="1">
    <location>
        <begin position="1"/>
        <end position="21"/>
    </location>
</feature>
<feature type="region of interest" description="Disordered" evidence="1">
    <location>
        <begin position="1"/>
        <end position="95"/>
    </location>
</feature>
<organism evidence="2 3">
    <name type="scientific">Austropuccinia psidii MF-1</name>
    <dbReference type="NCBI Taxonomy" id="1389203"/>
    <lineage>
        <taxon>Eukaryota</taxon>
        <taxon>Fungi</taxon>
        <taxon>Dikarya</taxon>
        <taxon>Basidiomycota</taxon>
        <taxon>Pucciniomycotina</taxon>
        <taxon>Pucciniomycetes</taxon>
        <taxon>Pucciniales</taxon>
        <taxon>Sphaerophragmiaceae</taxon>
        <taxon>Austropuccinia</taxon>
    </lineage>
</organism>
<name>A0A9Q3FNZ5_9BASI</name>
<dbReference type="AlphaFoldDB" id="A0A9Q3FNZ5"/>
<dbReference type="Proteomes" id="UP000765509">
    <property type="component" value="Unassembled WGS sequence"/>
</dbReference>
<dbReference type="EMBL" id="AVOT02048283">
    <property type="protein sequence ID" value="MBW0543513.1"/>
    <property type="molecule type" value="Genomic_DNA"/>
</dbReference>
<evidence type="ECO:0000313" key="2">
    <source>
        <dbReference type="EMBL" id="MBW0543513.1"/>
    </source>
</evidence>
<evidence type="ECO:0000256" key="1">
    <source>
        <dbReference type="SAM" id="MobiDB-lite"/>
    </source>
</evidence>
<reference evidence="2" key="1">
    <citation type="submission" date="2021-03" db="EMBL/GenBank/DDBJ databases">
        <title>Draft genome sequence of rust myrtle Austropuccinia psidii MF-1, a brazilian biotype.</title>
        <authorList>
            <person name="Quecine M.C."/>
            <person name="Pachon D.M.R."/>
            <person name="Bonatelli M.L."/>
            <person name="Correr F.H."/>
            <person name="Franceschini L.M."/>
            <person name="Leite T.F."/>
            <person name="Margarido G.R.A."/>
            <person name="Almeida C.A."/>
            <person name="Ferrarezi J.A."/>
            <person name="Labate C.A."/>
        </authorList>
    </citation>
    <scope>NUCLEOTIDE SEQUENCE</scope>
    <source>
        <strain evidence="2">MF-1</strain>
    </source>
</reference>
<gene>
    <name evidence="2" type="ORF">O181_083228</name>
</gene>
<evidence type="ECO:0000313" key="3">
    <source>
        <dbReference type="Proteomes" id="UP000765509"/>
    </source>
</evidence>
<accession>A0A9Q3FNZ5</accession>
<proteinExistence type="predicted"/>
<protein>
    <submittedName>
        <fullName evidence="2">Uncharacterized protein</fullName>
    </submittedName>
</protein>
<sequence>MSTIHLRDLGIPRNQQEERKGVLRLKRPGVGKYGEWQDTQGNHAHTPIHLSIQQRHQARRLDRHRSSTSAPPTPQRPDAVEHGTQENMKPPSQGHVIGNNSHIQEEIKPAFPMEGKYRSPSKYQDGDNMTYSEKEDLKKLPEDTSWPKFSDVGEYDNMELMDYIYGLFIYVPSIPDYWITARLNTELKVMLISGTQK</sequence>